<dbReference type="EMBL" id="MU393486">
    <property type="protein sequence ID" value="KAI4864446.1"/>
    <property type="molecule type" value="Genomic_DNA"/>
</dbReference>
<name>A0ACB9YZF1_9PEZI</name>
<sequence>MRSRNKACSYPVVHGGSAVSTPPQSQPSDGEATFGSSPGVAGSKAPGRDARQDELPRREVWQSSALADVLVTIPSGIKPNSSGSPSTASKTPTQGPVFVDQDENAKGNQPSSHGLRTNSNAVSYMDTYPISGIILKKRYFFPTHWAFTTTLSPHALDWLEREVRNQGPIWQDLTTCKCLGRSIKSARVLPWTQGEYGKHLPIRRVADDLFEAYLRTFESVYRIVHIPTSKRAYEIMWENPGLASMASPAYVVQLQLCLAIGACFHDETFSLRPQALQWIREAEHWLESSGKPRATVFDIQTGCLLHLARWTTQHMREHQVWHSSGALVRAAMSVGLHRDPAKLPNMPALEAEMRRRLWATIMELVLDSSIDAGGPPMLSPDDFDCSLPLNLNDAELDNTSGPGEVAYHDPAEFTDTSIQIALGRTFAMRLSIAKYVNSIKAEDSHKETLRLSSDLMAEYRSLVKTLHSLHPAPTKFQQQYCELVMSRYIFALHITYMPRALKDPAQFYFSRTLCVDTALRLSSFSLPLSSSLEDPLLAAMHNVLPFASHCDDWVRLVTNGSGPFRSVPFAAAMVVAAELTAIIHQTHDTSPWMGVIPLNQTQTHMGSGIRIVELLSLLREATKWMKARIQAGQPNMKDLVFITVVLAGIEAAMEGIPAEKAMDAKGREALAEGVRILAEMAGTATSTWNHPPGTCDEGFGIGSEYWSIGFSGMDWDTMFQPA</sequence>
<keyword evidence="2" id="KW-1185">Reference proteome</keyword>
<organism evidence="1 2">
    <name type="scientific">Hypoxylon rubiginosum</name>
    <dbReference type="NCBI Taxonomy" id="110542"/>
    <lineage>
        <taxon>Eukaryota</taxon>
        <taxon>Fungi</taxon>
        <taxon>Dikarya</taxon>
        <taxon>Ascomycota</taxon>
        <taxon>Pezizomycotina</taxon>
        <taxon>Sordariomycetes</taxon>
        <taxon>Xylariomycetidae</taxon>
        <taxon>Xylariales</taxon>
        <taxon>Hypoxylaceae</taxon>
        <taxon>Hypoxylon</taxon>
    </lineage>
</organism>
<reference evidence="1 2" key="1">
    <citation type="journal article" date="2022" name="New Phytol.">
        <title>Ecological generalism drives hyperdiversity of secondary metabolite gene clusters in xylarialean endophytes.</title>
        <authorList>
            <person name="Franco M.E.E."/>
            <person name="Wisecaver J.H."/>
            <person name="Arnold A.E."/>
            <person name="Ju Y.M."/>
            <person name="Slot J.C."/>
            <person name="Ahrendt S."/>
            <person name="Moore L.P."/>
            <person name="Eastman K.E."/>
            <person name="Scott K."/>
            <person name="Konkel Z."/>
            <person name="Mondo S.J."/>
            <person name="Kuo A."/>
            <person name="Hayes R.D."/>
            <person name="Haridas S."/>
            <person name="Andreopoulos B."/>
            <person name="Riley R."/>
            <person name="LaButti K."/>
            <person name="Pangilinan J."/>
            <person name="Lipzen A."/>
            <person name="Amirebrahimi M."/>
            <person name="Yan J."/>
            <person name="Adam C."/>
            <person name="Keymanesh K."/>
            <person name="Ng V."/>
            <person name="Louie K."/>
            <person name="Northen T."/>
            <person name="Drula E."/>
            <person name="Henrissat B."/>
            <person name="Hsieh H.M."/>
            <person name="Youens-Clark K."/>
            <person name="Lutzoni F."/>
            <person name="Miadlikowska J."/>
            <person name="Eastwood D.C."/>
            <person name="Hamelin R.C."/>
            <person name="Grigoriev I.V."/>
            <person name="U'Ren J.M."/>
        </authorList>
    </citation>
    <scope>NUCLEOTIDE SEQUENCE [LARGE SCALE GENOMIC DNA]</scope>
    <source>
        <strain evidence="1 2">CBS 119005</strain>
    </source>
</reference>
<accession>A0ACB9YZF1</accession>
<evidence type="ECO:0000313" key="1">
    <source>
        <dbReference type="EMBL" id="KAI4864446.1"/>
    </source>
</evidence>
<proteinExistence type="predicted"/>
<gene>
    <name evidence="1" type="ORF">F4820DRAFT_449018</name>
</gene>
<dbReference type="Proteomes" id="UP001497700">
    <property type="component" value="Unassembled WGS sequence"/>
</dbReference>
<evidence type="ECO:0000313" key="2">
    <source>
        <dbReference type="Proteomes" id="UP001497700"/>
    </source>
</evidence>
<protein>
    <submittedName>
        <fullName evidence="1">Uncharacterized protein</fullName>
    </submittedName>
</protein>
<comment type="caution">
    <text evidence="1">The sequence shown here is derived from an EMBL/GenBank/DDBJ whole genome shotgun (WGS) entry which is preliminary data.</text>
</comment>